<keyword evidence="11 14" id="KW-1133">Transmembrane helix</keyword>
<dbReference type="Pfam" id="PF02518">
    <property type="entry name" value="HATPase_c"/>
    <property type="match status" value="1"/>
</dbReference>
<dbReference type="Pfam" id="PF14689">
    <property type="entry name" value="SPOB_a"/>
    <property type="match status" value="1"/>
</dbReference>
<evidence type="ECO:0000256" key="6">
    <source>
        <dbReference type="ARBA" id="ARBA00022679"/>
    </source>
</evidence>
<dbReference type="Gene3D" id="1.10.287.130">
    <property type="match status" value="1"/>
</dbReference>
<dbReference type="PRINTS" id="PR00344">
    <property type="entry name" value="BCTRLSENSOR"/>
</dbReference>
<keyword evidence="5" id="KW-0597">Phosphoprotein</keyword>
<dbReference type="InterPro" id="IPR005467">
    <property type="entry name" value="His_kinase_dom"/>
</dbReference>
<keyword evidence="4" id="KW-1003">Cell membrane</keyword>
<evidence type="ECO:0000256" key="9">
    <source>
        <dbReference type="ARBA" id="ARBA00022777"/>
    </source>
</evidence>
<accession>A0A0R1RV95</accession>
<dbReference type="InterPro" id="IPR016120">
    <property type="entry name" value="Sig_transdc_His_kin_SpoOB"/>
</dbReference>
<dbReference type="SUPFAM" id="SSF55874">
    <property type="entry name" value="ATPase domain of HSP90 chaperone/DNA topoisomerase II/histidine kinase"/>
    <property type="match status" value="1"/>
</dbReference>
<keyword evidence="6" id="KW-0808">Transferase</keyword>
<keyword evidence="10" id="KW-0067">ATP-binding</keyword>
<evidence type="ECO:0000256" key="7">
    <source>
        <dbReference type="ARBA" id="ARBA00022692"/>
    </source>
</evidence>
<evidence type="ECO:0000256" key="5">
    <source>
        <dbReference type="ARBA" id="ARBA00022553"/>
    </source>
</evidence>
<feature type="transmembrane region" description="Helical" evidence="14">
    <location>
        <begin position="179"/>
        <end position="200"/>
    </location>
</feature>
<protein>
    <recommendedName>
        <fullName evidence="3">histidine kinase</fullName>
        <ecNumber evidence="3">2.7.13.3</ecNumber>
    </recommendedName>
</protein>
<dbReference type="InterPro" id="IPR033463">
    <property type="entry name" value="sCache_3"/>
</dbReference>
<dbReference type="STRING" id="1114972.FD35_GL000040"/>
<dbReference type="GO" id="GO:0005886">
    <property type="term" value="C:plasma membrane"/>
    <property type="evidence" value="ECO:0007669"/>
    <property type="project" value="UniProtKB-SubCell"/>
</dbReference>
<dbReference type="InterPro" id="IPR003594">
    <property type="entry name" value="HATPase_dom"/>
</dbReference>
<evidence type="ECO:0000256" key="11">
    <source>
        <dbReference type="ARBA" id="ARBA00022989"/>
    </source>
</evidence>
<dbReference type="EC" id="2.7.13.3" evidence="3"/>
<evidence type="ECO:0000256" key="14">
    <source>
        <dbReference type="SAM" id="Phobius"/>
    </source>
</evidence>
<keyword evidence="9 16" id="KW-0418">Kinase</keyword>
<comment type="catalytic activity">
    <reaction evidence="1">
        <text>ATP + protein L-histidine = ADP + protein N-phospho-L-histidine.</text>
        <dbReference type="EC" id="2.7.13.3"/>
    </reaction>
</comment>
<keyword evidence="7 14" id="KW-0812">Transmembrane</keyword>
<evidence type="ECO:0000256" key="3">
    <source>
        <dbReference type="ARBA" id="ARBA00012438"/>
    </source>
</evidence>
<evidence type="ECO:0000256" key="10">
    <source>
        <dbReference type="ARBA" id="ARBA00022840"/>
    </source>
</evidence>
<dbReference type="RefSeq" id="WP_017262067.1">
    <property type="nucleotide sequence ID" value="NZ_AUAW01000001.1"/>
</dbReference>
<dbReference type="OrthoDB" id="9792686at2"/>
<dbReference type="Proteomes" id="UP000051999">
    <property type="component" value="Unassembled WGS sequence"/>
</dbReference>
<dbReference type="PANTHER" id="PTHR43547">
    <property type="entry name" value="TWO-COMPONENT HISTIDINE KINASE"/>
    <property type="match status" value="1"/>
</dbReference>
<dbReference type="GO" id="GO:0000155">
    <property type="term" value="F:phosphorelay sensor kinase activity"/>
    <property type="evidence" value="ECO:0007669"/>
    <property type="project" value="InterPro"/>
</dbReference>
<dbReference type="PATRIC" id="fig|1114972.6.peg.39"/>
<evidence type="ECO:0000256" key="13">
    <source>
        <dbReference type="ARBA" id="ARBA00023136"/>
    </source>
</evidence>
<keyword evidence="13 14" id="KW-0472">Membrane</keyword>
<dbReference type="InterPro" id="IPR029151">
    <property type="entry name" value="Sensor-like_sf"/>
</dbReference>
<dbReference type="GO" id="GO:0005524">
    <property type="term" value="F:ATP binding"/>
    <property type="evidence" value="ECO:0007669"/>
    <property type="project" value="UniProtKB-KW"/>
</dbReference>
<dbReference type="InterPro" id="IPR036890">
    <property type="entry name" value="HATPase_C_sf"/>
</dbReference>
<dbReference type="eggNOG" id="COG3290">
    <property type="taxonomic scope" value="Bacteria"/>
</dbReference>
<keyword evidence="12" id="KW-0902">Two-component regulatory system</keyword>
<comment type="subcellular location">
    <subcellularLocation>
        <location evidence="2">Cell membrane</location>
        <topology evidence="2">Multi-pass membrane protein</topology>
    </subcellularLocation>
</comment>
<feature type="domain" description="Histidine kinase" evidence="15">
    <location>
        <begin position="338"/>
        <end position="535"/>
    </location>
</feature>
<evidence type="ECO:0000313" key="17">
    <source>
        <dbReference type="Proteomes" id="UP000051999"/>
    </source>
</evidence>
<dbReference type="PROSITE" id="PS50109">
    <property type="entry name" value="HIS_KIN"/>
    <property type="match status" value="1"/>
</dbReference>
<dbReference type="Pfam" id="PF17203">
    <property type="entry name" value="sCache_3_2"/>
    <property type="match status" value="1"/>
</dbReference>
<dbReference type="Gene3D" id="3.30.450.20">
    <property type="entry name" value="PAS domain"/>
    <property type="match status" value="2"/>
</dbReference>
<evidence type="ECO:0000259" key="15">
    <source>
        <dbReference type="PROSITE" id="PS50109"/>
    </source>
</evidence>
<dbReference type="EMBL" id="AZFF01000001">
    <property type="protein sequence ID" value="KRL57035.1"/>
    <property type="molecule type" value="Genomic_DNA"/>
</dbReference>
<dbReference type="Gene3D" id="3.30.565.10">
    <property type="entry name" value="Histidine kinase-like ATPase, C-terminal domain"/>
    <property type="match status" value="1"/>
</dbReference>
<reference evidence="16 17" key="1">
    <citation type="journal article" date="2015" name="Genome Announc.">
        <title>Expanding the biotechnology potential of lactobacilli through comparative genomics of 213 strains and associated genera.</title>
        <authorList>
            <person name="Sun Z."/>
            <person name="Harris H.M."/>
            <person name="McCann A."/>
            <person name="Guo C."/>
            <person name="Argimon S."/>
            <person name="Zhang W."/>
            <person name="Yang X."/>
            <person name="Jeffery I.B."/>
            <person name="Cooney J.C."/>
            <person name="Kagawa T.F."/>
            <person name="Liu W."/>
            <person name="Song Y."/>
            <person name="Salvetti E."/>
            <person name="Wrobel A."/>
            <person name="Rasinkangas P."/>
            <person name="Parkhill J."/>
            <person name="Rea M.C."/>
            <person name="O'Sullivan O."/>
            <person name="Ritari J."/>
            <person name="Douillard F.P."/>
            <person name="Paul Ross R."/>
            <person name="Yang R."/>
            <person name="Briner A.E."/>
            <person name="Felis G.E."/>
            <person name="de Vos W.M."/>
            <person name="Barrangou R."/>
            <person name="Klaenhammer T.R."/>
            <person name="Caufield P.W."/>
            <person name="Cui Y."/>
            <person name="Zhang H."/>
            <person name="O'Toole P.W."/>
        </authorList>
    </citation>
    <scope>NUCLEOTIDE SEQUENCE [LARGE SCALE GENOMIC DNA]</scope>
    <source>
        <strain evidence="16 17">DSM 15814</strain>
    </source>
</reference>
<evidence type="ECO:0000313" key="16">
    <source>
        <dbReference type="EMBL" id="KRL57035.1"/>
    </source>
</evidence>
<evidence type="ECO:0000256" key="4">
    <source>
        <dbReference type="ARBA" id="ARBA00022475"/>
    </source>
</evidence>
<dbReference type="AlphaFoldDB" id="A0A0R1RV95"/>
<name>A0A0R1RV95_9LACO</name>
<feature type="transmembrane region" description="Helical" evidence="14">
    <location>
        <begin position="12"/>
        <end position="36"/>
    </location>
</feature>
<dbReference type="InterPro" id="IPR004358">
    <property type="entry name" value="Sig_transdc_His_kin-like_C"/>
</dbReference>
<dbReference type="SMART" id="SM00387">
    <property type="entry name" value="HATPase_c"/>
    <property type="match status" value="1"/>
</dbReference>
<dbReference type="SUPFAM" id="SSF55890">
    <property type="entry name" value="Sporulation response regulatory protein Spo0B"/>
    <property type="match status" value="1"/>
</dbReference>
<evidence type="ECO:0000256" key="1">
    <source>
        <dbReference type="ARBA" id="ARBA00000085"/>
    </source>
</evidence>
<keyword evidence="17" id="KW-1185">Reference proteome</keyword>
<gene>
    <name evidence="16" type="ORF">FD35_GL000040</name>
</gene>
<dbReference type="SUPFAM" id="SSF103190">
    <property type="entry name" value="Sensory domain-like"/>
    <property type="match status" value="1"/>
</dbReference>
<sequence length="542" mass="59996">MQKKSDHRKWSLRTTIILVVLLTVATSLSIAALLVLHNVVQTQQRNIKQNIRSTATIVATSTVVKDNLTTKQPSAHGDIQRYTKRIQRATHVDFIVVMNRRLIRYSHPDTRVIGHRFSSPKDAAKSLTGHTHFSRETGVLGNGYRIFTPIYNAKHQQIGIVCVGLTEKSINSETRAAEFPIVIGSLLGLIIGIIAAWLLGTHIRRRLLGMEPQEIATRLTELSVINDSMSEGLIAIDQQRRLITANDIANELFPALTIGDPLDDDLFDALFGQTFKGSKSTINESVLIQSKELIVSTSPLISAGKRLGSMALLRDRSEYQLLADQLAGTTQYIQALRAQTHEFLNKLQAVSGLIELHQYDEVQRFITNTSADYQAQFGNLNNHIQSPAVAGFLMGKLNQAHEQQVAFTITPDSLLPKQVASEALSVDLIKVLGNLIDNAIDAVNNDNNVKSEITLSINYDDESNILVIEVTDNGCGISKEVKAHMFEQHYSTKGQDRGYGLVLVKQVVDARDGYLSVTNNHPQGTTFYVELPLSNQKSESDD</sequence>
<evidence type="ECO:0000256" key="2">
    <source>
        <dbReference type="ARBA" id="ARBA00004651"/>
    </source>
</evidence>
<evidence type="ECO:0000256" key="12">
    <source>
        <dbReference type="ARBA" id="ARBA00023012"/>
    </source>
</evidence>
<proteinExistence type="predicted"/>
<organism evidence="16 17">
    <name type="scientific">Furfurilactobacillus rossiae DSM 15814</name>
    <dbReference type="NCBI Taxonomy" id="1114972"/>
    <lineage>
        <taxon>Bacteria</taxon>
        <taxon>Bacillati</taxon>
        <taxon>Bacillota</taxon>
        <taxon>Bacilli</taxon>
        <taxon>Lactobacillales</taxon>
        <taxon>Lactobacillaceae</taxon>
        <taxon>Furfurilactobacillus</taxon>
    </lineage>
</organism>
<dbReference type="InterPro" id="IPR039506">
    <property type="entry name" value="SPOB_a"/>
</dbReference>
<comment type="caution">
    <text evidence="16">The sequence shown here is derived from an EMBL/GenBank/DDBJ whole genome shotgun (WGS) entry which is preliminary data.</text>
</comment>
<keyword evidence="8" id="KW-0547">Nucleotide-binding</keyword>
<evidence type="ECO:0000256" key="8">
    <source>
        <dbReference type="ARBA" id="ARBA00022741"/>
    </source>
</evidence>
<dbReference type="PANTHER" id="PTHR43547:SF10">
    <property type="entry name" value="SENSOR HISTIDINE KINASE DCUS"/>
    <property type="match status" value="1"/>
</dbReference>